<gene>
    <name evidence="2" type="ORF">Mgrana_01284</name>
</gene>
<accession>A0A399FAL9</accession>
<organism evidence="2 3">
    <name type="scientific">Meiothermus granaticius NBRC 107808</name>
    <dbReference type="NCBI Taxonomy" id="1227551"/>
    <lineage>
        <taxon>Bacteria</taxon>
        <taxon>Thermotogati</taxon>
        <taxon>Deinococcota</taxon>
        <taxon>Deinococci</taxon>
        <taxon>Thermales</taxon>
        <taxon>Thermaceae</taxon>
        <taxon>Meiothermus</taxon>
    </lineage>
</organism>
<comment type="caution">
    <text evidence="2">The sequence shown here is derived from an EMBL/GenBank/DDBJ whole genome shotgun (WGS) entry which is preliminary data.</text>
</comment>
<dbReference type="Proteomes" id="UP000266178">
    <property type="component" value="Unassembled WGS sequence"/>
</dbReference>
<dbReference type="EMBL" id="QWLB01000014">
    <property type="protein sequence ID" value="RIH92746.1"/>
    <property type="molecule type" value="Genomic_DNA"/>
</dbReference>
<dbReference type="Pfam" id="PF14332">
    <property type="entry name" value="DUF4388"/>
    <property type="match status" value="1"/>
</dbReference>
<protein>
    <recommendedName>
        <fullName evidence="1">PatA-like N-terminal domain-containing protein</fullName>
    </recommendedName>
</protein>
<dbReference type="AlphaFoldDB" id="A0A399FAL9"/>
<feature type="domain" description="PatA-like N-terminal" evidence="1">
    <location>
        <begin position="5"/>
        <end position="108"/>
    </location>
</feature>
<evidence type="ECO:0000313" key="2">
    <source>
        <dbReference type="EMBL" id="RIH92746.1"/>
    </source>
</evidence>
<name>A0A399FAL9_9DEIN</name>
<reference evidence="2 3" key="1">
    <citation type="submission" date="2018-08" db="EMBL/GenBank/DDBJ databases">
        <title>Meiothermus granaticius genome AF-68 sequencing project.</title>
        <authorList>
            <person name="Da Costa M.S."/>
            <person name="Albuquerque L."/>
            <person name="Raposo P."/>
            <person name="Froufe H.J.C."/>
            <person name="Barroso C.S."/>
            <person name="Egas C."/>
        </authorList>
    </citation>
    <scope>NUCLEOTIDE SEQUENCE [LARGE SCALE GENOMIC DNA]</scope>
    <source>
        <strain evidence="2 3">AF-68</strain>
    </source>
</reference>
<dbReference type="RefSeq" id="WP_170146414.1">
    <property type="nucleotide sequence ID" value="NZ_BJXM01000010.1"/>
</dbReference>
<evidence type="ECO:0000313" key="3">
    <source>
        <dbReference type="Proteomes" id="UP000266178"/>
    </source>
</evidence>
<evidence type="ECO:0000259" key="1">
    <source>
        <dbReference type="Pfam" id="PF14332"/>
    </source>
</evidence>
<keyword evidence="3" id="KW-1185">Reference proteome</keyword>
<dbReference type="InterPro" id="IPR025497">
    <property type="entry name" value="PatA-like_N"/>
</dbReference>
<proteinExistence type="predicted"/>
<sequence length="241" mass="26489">MSLFGNLSDLPFVEVVALLSRKSGALEISLGPFRSHYQLYVADGSLRGMVRDHSPVEDALQAREEIVKLFVAQSGSFEFTKLSPESLVGNLDLPLQRILLSISTMHDEIGAFREHFADPRTQFRATQALEESLDPTLSDFWQRSHKYFSDLPSGISAQQLSSLLRISLEQAQLYLYKLRAAGLVAPIRAVEQPPKNHQPLAPSIPASAPVAVGVAQPSPKSKPRSDGLIPRLLQALKGKIL</sequence>